<accession>A0AC60QNL5</accession>
<gene>
    <name evidence="1" type="ORF">HPB47_018197</name>
</gene>
<protein>
    <submittedName>
        <fullName evidence="1">Uncharacterized protein</fullName>
    </submittedName>
</protein>
<comment type="caution">
    <text evidence="1">The sequence shown here is derived from an EMBL/GenBank/DDBJ whole genome shotgun (WGS) entry which is preliminary data.</text>
</comment>
<dbReference type="EMBL" id="JABSTQ010007249">
    <property type="protein sequence ID" value="KAG0436014.1"/>
    <property type="molecule type" value="Genomic_DNA"/>
</dbReference>
<keyword evidence="2" id="KW-1185">Reference proteome</keyword>
<name>A0AC60QNL5_IXOPE</name>
<evidence type="ECO:0000313" key="2">
    <source>
        <dbReference type="Proteomes" id="UP000805193"/>
    </source>
</evidence>
<organism evidence="1 2">
    <name type="scientific">Ixodes persulcatus</name>
    <name type="common">Taiga tick</name>
    <dbReference type="NCBI Taxonomy" id="34615"/>
    <lineage>
        <taxon>Eukaryota</taxon>
        <taxon>Metazoa</taxon>
        <taxon>Ecdysozoa</taxon>
        <taxon>Arthropoda</taxon>
        <taxon>Chelicerata</taxon>
        <taxon>Arachnida</taxon>
        <taxon>Acari</taxon>
        <taxon>Parasitiformes</taxon>
        <taxon>Ixodida</taxon>
        <taxon>Ixodoidea</taxon>
        <taxon>Ixodidae</taxon>
        <taxon>Ixodinae</taxon>
        <taxon>Ixodes</taxon>
    </lineage>
</organism>
<dbReference type="Proteomes" id="UP000805193">
    <property type="component" value="Unassembled WGS sequence"/>
</dbReference>
<sequence>MTWLRQQHARCCCSWNETISCHALHSWNQPPLVPAVKVPLHRSSLLQLSSLLQHNKLLLHSSPLLLSQHATRRLGGGQGGQGLLSHRKVLPYCRNQLDPMDIFNWVCVGGNDLSNVPDIPWDICRGYPGRDLVKLMRTLASTVFVYKVLP</sequence>
<reference evidence="1 2" key="1">
    <citation type="journal article" date="2020" name="Cell">
        <title>Large-Scale Comparative Analyses of Tick Genomes Elucidate Their Genetic Diversity and Vector Capacities.</title>
        <authorList>
            <consortium name="Tick Genome and Microbiome Consortium (TIGMIC)"/>
            <person name="Jia N."/>
            <person name="Wang J."/>
            <person name="Shi W."/>
            <person name="Du L."/>
            <person name="Sun Y."/>
            <person name="Zhan W."/>
            <person name="Jiang J.F."/>
            <person name="Wang Q."/>
            <person name="Zhang B."/>
            <person name="Ji P."/>
            <person name="Bell-Sakyi L."/>
            <person name="Cui X.M."/>
            <person name="Yuan T.T."/>
            <person name="Jiang B.G."/>
            <person name="Yang W.F."/>
            <person name="Lam T.T."/>
            <person name="Chang Q.C."/>
            <person name="Ding S.J."/>
            <person name="Wang X.J."/>
            <person name="Zhu J.G."/>
            <person name="Ruan X.D."/>
            <person name="Zhao L."/>
            <person name="Wei J.T."/>
            <person name="Ye R.Z."/>
            <person name="Que T.C."/>
            <person name="Du C.H."/>
            <person name="Zhou Y.H."/>
            <person name="Cheng J.X."/>
            <person name="Dai P.F."/>
            <person name="Guo W.B."/>
            <person name="Han X.H."/>
            <person name="Huang E.J."/>
            <person name="Li L.F."/>
            <person name="Wei W."/>
            <person name="Gao Y.C."/>
            <person name="Liu J.Z."/>
            <person name="Shao H.Z."/>
            <person name="Wang X."/>
            <person name="Wang C.C."/>
            <person name="Yang T.C."/>
            <person name="Huo Q.B."/>
            <person name="Li W."/>
            <person name="Chen H.Y."/>
            <person name="Chen S.E."/>
            <person name="Zhou L.G."/>
            <person name="Ni X.B."/>
            <person name="Tian J.H."/>
            <person name="Sheng Y."/>
            <person name="Liu T."/>
            <person name="Pan Y.S."/>
            <person name="Xia L.Y."/>
            <person name="Li J."/>
            <person name="Zhao F."/>
            <person name="Cao W.C."/>
        </authorList>
    </citation>
    <scope>NUCLEOTIDE SEQUENCE [LARGE SCALE GENOMIC DNA]</scope>
    <source>
        <strain evidence="1">Iper-2018</strain>
    </source>
</reference>
<evidence type="ECO:0000313" key="1">
    <source>
        <dbReference type="EMBL" id="KAG0436014.1"/>
    </source>
</evidence>
<proteinExistence type="predicted"/>